<dbReference type="SUPFAM" id="SSF48008">
    <property type="entry name" value="GntR ligand-binding domain-like"/>
    <property type="match status" value="1"/>
</dbReference>
<dbReference type="Pfam" id="PF07729">
    <property type="entry name" value="FCD"/>
    <property type="match status" value="1"/>
</dbReference>
<gene>
    <name evidence="5" type="ORF">EIO64_16345</name>
</gene>
<dbReference type="SMART" id="SM00345">
    <property type="entry name" value="HTH_GNTR"/>
    <property type="match status" value="1"/>
</dbReference>
<dbReference type="GeneID" id="89522526"/>
<keyword evidence="2" id="KW-0238">DNA-binding</keyword>
<dbReference type="Pfam" id="PF00392">
    <property type="entry name" value="GntR"/>
    <property type="match status" value="1"/>
</dbReference>
<dbReference type="InterPro" id="IPR008920">
    <property type="entry name" value="TF_FadR/GntR_C"/>
</dbReference>
<dbReference type="PROSITE" id="PS50949">
    <property type="entry name" value="HTH_GNTR"/>
    <property type="match status" value="1"/>
</dbReference>
<keyword evidence="6" id="KW-1185">Reference proteome</keyword>
<evidence type="ECO:0000313" key="6">
    <source>
        <dbReference type="Proteomes" id="UP000298642"/>
    </source>
</evidence>
<feature type="domain" description="HTH gntR-type" evidence="4">
    <location>
        <begin position="13"/>
        <end position="80"/>
    </location>
</feature>
<reference evidence="6" key="1">
    <citation type="submission" date="2018-12" db="EMBL/GenBank/DDBJ databases">
        <title>Dusodibacter welbiota gen. nov., sp. nov., isolated from human faeces and emended description of the Oscillibacter genus.</title>
        <authorList>
            <person name="Le Roy T."/>
            <person name="Van der Smissen P."/>
            <person name="Delzenne N."/>
            <person name="Muccioli G."/>
            <person name="Collet J.F."/>
            <person name="Cani P.D."/>
        </authorList>
    </citation>
    <scope>NUCLEOTIDE SEQUENCE [LARGE SCALE GENOMIC DNA]</scope>
    <source>
        <strain evidence="6">J115</strain>
    </source>
</reference>
<dbReference type="KEGG" id="obj:EIO64_16345"/>
<dbReference type="PANTHER" id="PTHR43537">
    <property type="entry name" value="TRANSCRIPTIONAL REGULATOR, GNTR FAMILY"/>
    <property type="match status" value="1"/>
</dbReference>
<dbReference type="Proteomes" id="UP000298642">
    <property type="component" value="Chromosome"/>
</dbReference>
<dbReference type="GO" id="GO:0003700">
    <property type="term" value="F:DNA-binding transcription factor activity"/>
    <property type="evidence" value="ECO:0007669"/>
    <property type="project" value="InterPro"/>
</dbReference>
<evidence type="ECO:0000256" key="3">
    <source>
        <dbReference type="ARBA" id="ARBA00023163"/>
    </source>
</evidence>
<keyword evidence="3" id="KW-0804">Transcription</keyword>
<sequence length="238" mass="26676">MPIPENVENLRRVSAKSSIYQVVCSWIITGVLKPGEKIVDSELAKRFNVSRTPVREAIQILEGQKLVYVVPGRATVVADIDPADIEKCYRTLAELQGLAAELACGSLTDRELEQLERIHAAFVDACGRNDGTDAITQDNLFHDAIVRGAHNEYVEEFSHTMILHIQRIKYHYFHCDRLRKISVSQHGEILQTIQARDSARAKELMRSHWLCSMENSLRDVAGMIHGAGAESGQDVLTK</sequence>
<accession>A0A4D7B2B9</accession>
<evidence type="ECO:0000256" key="2">
    <source>
        <dbReference type="ARBA" id="ARBA00023125"/>
    </source>
</evidence>
<dbReference type="GO" id="GO:0003677">
    <property type="term" value="F:DNA binding"/>
    <property type="evidence" value="ECO:0007669"/>
    <property type="project" value="UniProtKB-KW"/>
</dbReference>
<dbReference type="SMART" id="SM00895">
    <property type="entry name" value="FCD"/>
    <property type="match status" value="1"/>
</dbReference>
<dbReference type="InterPro" id="IPR011711">
    <property type="entry name" value="GntR_C"/>
</dbReference>
<dbReference type="EMBL" id="CP034413">
    <property type="protein sequence ID" value="QCI60577.1"/>
    <property type="molecule type" value="Genomic_DNA"/>
</dbReference>
<name>A0A4D7B2B9_9FIRM</name>
<dbReference type="InterPro" id="IPR036388">
    <property type="entry name" value="WH-like_DNA-bd_sf"/>
</dbReference>
<dbReference type="InterPro" id="IPR036390">
    <property type="entry name" value="WH_DNA-bd_sf"/>
</dbReference>
<proteinExistence type="predicted"/>
<evidence type="ECO:0000313" key="5">
    <source>
        <dbReference type="EMBL" id="QCI60577.1"/>
    </source>
</evidence>
<dbReference type="InterPro" id="IPR000524">
    <property type="entry name" value="Tscrpt_reg_HTH_GntR"/>
</dbReference>
<keyword evidence="1" id="KW-0805">Transcription regulation</keyword>
<organism evidence="5 6">
    <name type="scientific">Dysosmobacter welbionis</name>
    <dbReference type="NCBI Taxonomy" id="2093857"/>
    <lineage>
        <taxon>Bacteria</taxon>
        <taxon>Bacillati</taxon>
        <taxon>Bacillota</taxon>
        <taxon>Clostridia</taxon>
        <taxon>Eubacteriales</taxon>
        <taxon>Oscillospiraceae</taxon>
        <taxon>Dysosmobacter</taxon>
    </lineage>
</organism>
<dbReference type="CDD" id="cd07377">
    <property type="entry name" value="WHTH_GntR"/>
    <property type="match status" value="1"/>
</dbReference>
<dbReference type="Gene3D" id="1.20.120.530">
    <property type="entry name" value="GntR ligand-binding domain-like"/>
    <property type="match status" value="1"/>
</dbReference>
<evidence type="ECO:0000259" key="4">
    <source>
        <dbReference type="PROSITE" id="PS50949"/>
    </source>
</evidence>
<dbReference type="RefSeq" id="WP_021747878.1">
    <property type="nucleotide sequence ID" value="NZ_CP034413.3"/>
</dbReference>
<protein>
    <submittedName>
        <fullName evidence="5">GntR family transcriptional regulator</fullName>
    </submittedName>
</protein>
<dbReference type="Gene3D" id="1.10.10.10">
    <property type="entry name" value="Winged helix-like DNA-binding domain superfamily/Winged helix DNA-binding domain"/>
    <property type="match status" value="1"/>
</dbReference>
<dbReference type="SUPFAM" id="SSF46785">
    <property type="entry name" value="Winged helix' DNA-binding domain"/>
    <property type="match status" value="1"/>
</dbReference>
<dbReference type="PANTHER" id="PTHR43537:SF24">
    <property type="entry name" value="GLUCONATE OPERON TRANSCRIPTIONAL REPRESSOR"/>
    <property type="match status" value="1"/>
</dbReference>
<dbReference type="AlphaFoldDB" id="A0A4D7B2B9"/>
<evidence type="ECO:0000256" key="1">
    <source>
        <dbReference type="ARBA" id="ARBA00023015"/>
    </source>
</evidence>